<dbReference type="PROSITE" id="PS51005">
    <property type="entry name" value="NAC"/>
    <property type="match status" value="1"/>
</dbReference>
<proteinExistence type="predicted"/>
<dbReference type="InterPro" id="IPR036093">
    <property type="entry name" value="NAC_dom_sf"/>
</dbReference>
<evidence type="ECO:0000256" key="3">
    <source>
        <dbReference type="ARBA" id="ARBA00023163"/>
    </source>
</evidence>
<reference evidence="6 7" key="1">
    <citation type="submission" date="2024-11" db="EMBL/GenBank/DDBJ databases">
        <title>Chromosome-level genome assembly of Eucalyptus globulus Labill. provides insights into its genome evolution.</title>
        <authorList>
            <person name="Li X."/>
        </authorList>
    </citation>
    <scope>NUCLEOTIDE SEQUENCE [LARGE SCALE GENOMIC DNA]</scope>
    <source>
        <strain evidence="6">CL2024</strain>
        <tissue evidence="6">Fresh tender leaves</tissue>
    </source>
</reference>
<dbReference type="AlphaFoldDB" id="A0ABD3JQ84"/>
<dbReference type="EMBL" id="JBJKBG010000007">
    <property type="protein sequence ID" value="KAL3730111.1"/>
    <property type="molecule type" value="Genomic_DNA"/>
</dbReference>
<evidence type="ECO:0000259" key="5">
    <source>
        <dbReference type="PROSITE" id="PS51005"/>
    </source>
</evidence>
<dbReference type="Proteomes" id="UP001634007">
    <property type="component" value="Unassembled WGS sequence"/>
</dbReference>
<dbReference type="SUPFAM" id="SSF101941">
    <property type="entry name" value="NAC domain"/>
    <property type="match status" value="1"/>
</dbReference>
<dbReference type="Gene3D" id="2.170.150.80">
    <property type="entry name" value="NAC domain"/>
    <property type="match status" value="1"/>
</dbReference>
<dbReference type="Pfam" id="PF02365">
    <property type="entry name" value="NAM"/>
    <property type="match status" value="1"/>
</dbReference>
<keyword evidence="1" id="KW-0805">Transcription regulation</keyword>
<dbReference type="PANTHER" id="PTHR31744">
    <property type="entry name" value="PROTEIN CUP-SHAPED COTYLEDON 2-RELATED"/>
    <property type="match status" value="1"/>
</dbReference>
<evidence type="ECO:0000256" key="2">
    <source>
        <dbReference type="ARBA" id="ARBA00023125"/>
    </source>
</evidence>
<dbReference type="InterPro" id="IPR003441">
    <property type="entry name" value="NAC-dom"/>
</dbReference>
<keyword evidence="2" id="KW-0238">DNA-binding</keyword>
<keyword evidence="4" id="KW-0539">Nucleus</keyword>
<keyword evidence="3" id="KW-0804">Transcription</keyword>
<dbReference type="PANTHER" id="PTHR31744:SF210">
    <property type="entry name" value="NAC DOMAIN-CONTAINING PROTEIN 86-LIKE"/>
    <property type="match status" value="1"/>
</dbReference>
<dbReference type="GO" id="GO:0003677">
    <property type="term" value="F:DNA binding"/>
    <property type="evidence" value="ECO:0007669"/>
    <property type="project" value="UniProtKB-KW"/>
</dbReference>
<organism evidence="6 7">
    <name type="scientific">Eucalyptus globulus</name>
    <name type="common">Tasmanian blue gum</name>
    <dbReference type="NCBI Taxonomy" id="34317"/>
    <lineage>
        <taxon>Eukaryota</taxon>
        <taxon>Viridiplantae</taxon>
        <taxon>Streptophyta</taxon>
        <taxon>Embryophyta</taxon>
        <taxon>Tracheophyta</taxon>
        <taxon>Spermatophyta</taxon>
        <taxon>Magnoliopsida</taxon>
        <taxon>eudicotyledons</taxon>
        <taxon>Gunneridae</taxon>
        <taxon>Pentapetalae</taxon>
        <taxon>rosids</taxon>
        <taxon>malvids</taxon>
        <taxon>Myrtales</taxon>
        <taxon>Myrtaceae</taxon>
        <taxon>Myrtoideae</taxon>
        <taxon>Eucalypteae</taxon>
        <taxon>Eucalyptus</taxon>
    </lineage>
</organism>
<evidence type="ECO:0000256" key="4">
    <source>
        <dbReference type="ARBA" id="ARBA00023242"/>
    </source>
</evidence>
<evidence type="ECO:0000256" key="1">
    <source>
        <dbReference type="ARBA" id="ARBA00023015"/>
    </source>
</evidence>
<gene>
    <name evidence="6" type="ORF">ACJRO7_027158</name>
</gene>
<protein>
    <recommendedName>
        <fullName evidence="5">NAC domain-containing protein</fullName>
    </recommendedName>
</protein>
<feature type="domain" description="NAC" evidence="5">
    <location>
        <begin position="8"/>
        <end position="164"/>
    </location>
</feature>
<evidence type="ECO:0000313" key="7">
    <source>
        <dbReference type="Proteomes" id="UP001634007"/>
    </source>
</evidence>
<accession>A0ABD3JQ84</accession>
<name>A0ABD3JQ84_EUCGL</name>
<sequence>MEEPTETWPKGLRFKPTESEFVDHHLRRKLKGEKETICVIPELNIYKWEPQDLFARYNALSRIPSDGHECFFFCPRDNKIPNSLRSSRKTEFGFWKDTSKKRGVQAPGTGEEIGFKRILVYYEGRQGDARRTHFSMHEYHLKSNVSTSEIPNPREFVLCHITNRKCEKAGSESAITSTGANLTIPSTLSNSECEGAHDFSLQASPAVTVESESSNHNMLNYGLPDHSAYVPQQPDMLGMESSLRNDNWIVDGASDKHFALSCPPSDDVIFLSDLWS</sequence>
<comment type="caution">
    <text evidence="6">The sequence shown here is derived from an EMBL/GenBank/DDBJ whole genome shotgun (WGS) entry which is preliminary data.</text>
</comment>
<keyword evidence="7" id="KW-1185">Reference proteome</keyword>
<evidence type="ECO:0000313" key="6">
    <source>
        <dbReference type="EMBL" id="KAL3730111.1"/>
    </source>
</evidence>